<accession>A0A3P7NKL6</accession>
<dbReference type="Proteomes" id="UP000281553">
    <property type="component" value="Unassembled WGS sequence"/>
</dbReference>
<dbReference type="Gene3D" id="2.60.40.60">
    <property type="entry name" value="Cadherins"/>
    <property type="match status" value="2"/>
</dbReference>
<evidence type="ECO:0000313" key="10">
    <source>
        <dbReference type="EMBL" id="VDN08872.1"/>
    </source>
</evidence>
<dbReference type="InterPro" id="IPR050174">
    <property type="entry name" value="Protocadherin/Cadherin-CA"/>
</dbReference>
<dbReference type="Pfam" id="PF00028">
    <property type="entry name" value="Cadherin"/>
    <property type="match status" value="1"/>
</dbReference>
<evidence type="ECO:0000256" key="7">
    <source>
        <dbReference type="ARBA" id="ARBA00023180"/>
    </source>
</evidence>
<dbReference type="OrthoDB" id="6252479at2759"/>
<proteinExistence type="predicted"/>
<dbReference type="PROSITE" id="PS00232">
    <property type="entry name" value="CADHERIN_1"/>
    <property type="match status" value="1"/>
</dbReference>
<dbReference type="PANTHER" id="PTHR24028:SF146">
    <property type="entry name" value="CADHERIN 96CB, ISOFORM D-RELATED"/>
    <property type="match status" value="1"/>
</dbReference>
<dbReference type="PRINTS" id="PR00205">
    <property type="entry name" value="CADHERIN"/>
</dbReference>
<evidence type="ECO:0000313" key="11">
    <source>
        <dbReference type="Proteomes" id="UP000281553"/>
    </source>
</evidence>
<dbReference type="PANTHER" id="PTHR24028">
    <property type="entry name" value="CADHERIN-87A"/>
    <property type="match status" value="1"/>
</dbReference>
<gene>
    <name evidence="10" type="ORF">DILT_LOCUS4703</name>
</gene>
<dbReference type="InterPro" id="IPR002126">
    <property type="entry name" value="Cadherin-like_dom"/>
</dbReference>
<dbReference type="CDD" id="cd11304">
    <property type="entry name" value="Cadherin_repeat"/>
    <property type="match status" value="2"/>
</dbReference>
<dbReference type="AlphaFoldDB" id="A0A3P7NKL6"/>
<evidence type="ECO:0000256" key="8">
    <source>
        <dbReference type="PROSITE-ProRule" id="PRU00043"/>
    </source>
</evidence>
<name>A0A3P7NKL6_DIBLA</name>
<protein>
    <recommendedName>
        <fullName evidence="9">Cadherin domain-containing protein</fullName>
    </recommendedName>
</protein>
<evidence type="ECO:0000256" key="1">
    <source>
        <dbReference type="ARBA" id="ARBA00004167"/>
    </source>
</evidence>
<comment type="subcellular location">
    <subcellularLocation>
        <location evidence="1">Membrane</location>
        <topology evidence="1">Single-pass membrane protein</topology>
    </subcellularLocation>
</comment>
<feature type="domain" description="Cadherin" evidence="9">
    <location>
        <begin position="29"/>
        <end position="117"/>
    </location>
</feature>
<evidence type="ECO:0000256" key="6">
    <source>
        <dbReference type="ARBA" id="ARBA00023136"/>
    </source>
</evidence>
<sequence>MLNSEYASLERNEDVADHAPNLICHVHVYDMDSSLEDVFCDIDSPQRHFDLREVSTENTAQRRKIFELLSTVSLDREESPSYLVRIRCADGRTSDRLIGQSQIRIILRDVNDNGPVFQRSQYFGIVPENEMNAIVDFRDSFSKFGGDVKSIRPGAPLHIHATDLDVGQNAMIIYSLADVYENGSNKDASSQISEKLTRDFEFFYIDRLTGQLKTRVALDFEKKSVFTFLVIAADQPLDPTQALSSTAKVTVYVSL</sequence>
<dbReference type="SMART" id="SM00112">
    <property type="entry name" value="CA"/>
    <property type="match status" value="2"/>
</dbReference>
<organism evidence="10 11">
    <name type="scientific">Dibothriocephalus latus</name>
    <name type="common">Fish tapeworm</name>
    <name type="synonym">Diphyllobothrium latum</name>
    <dbReference type="NCBI Taxonomy" id="60516"/>
    <lineage>
        <taxon>Eukaryota</taxon>
        <taxon>Metazoa</taxon>
        <taxon>Spiralia</taxon>
        <taxon>Lophotrochozoa</taxon>
        <taxon>Platyhelminthes</taxon>
        <taxon>Cestoda</taxon>
        <taxon>Eucestoda</taxon>
        <taxon>Diphyllobothriidea</taxon>
        <taxon>Diphyllobothriidae</taxon>
        <taxon>Dibothriocephalus</taxon>
    </lineage>
</organism>
<dbReference type="InterPro" id="IPR020894">
    <property type="entry name" value="Cadherin_CS"/>
</dbReference>
<keyword evidence="5" id="KW-1133">Transmembrane helix</keyword>
<keyword evidence="7" id="KW-0325">Glycoprotein</keyword>
<reference evidence="10 11" key="1">
    <citation type="submission" date="2018-11" db="EMBL/GenBank/DDBJ databases">
        <authorList>
            <consortium name="Pathogen Informatics"/>
        </authorList>
    </citation>
    <scope>NUCLEOTIDE SEQUENCE [LARGE SCALE GENOMIC DNA]</scope>
</reference>
<keyword evidence="4 8" id="KW-0106">Calcium</keyword>
<dbReference type="GO" id="GO:0005886">
    <property type="term" value="C:plasma membrane"/>
    <property type="evidence" value="ECO:0007669"/>
    <property type="project" value="InterPro"/>
</dbReference>
<dbReference type="GO" id="GO:0005509">
    <property type="term" value="F:calcium ion binding"/>
    <property type="evidence" value="ECO:0007669"/>
    <property type="project" value="UniProtKB-UniRule"/>
</dbReference>
<keyword evidence="3" id="KW-0677">Repeat</keyword>
<evidence type="ECO:0000256" key="3">
    <source>
        <dbReference type="ARBA" id="ARBA00022737"/>
    </source>
</evidence>
<dbReference type="EMBL" id="UYRU01045944">
    <property type="protein sequence ID" value="VDN08872.1"/>
    <property type="molecule type" value="Genomic_DNA"/>
</dbReference>
<dbReference type="SUPFAM" id="SSF49313">
    <property type="entry name" value="Cadherin-like"/>
    <property type="match status" value="2"/>
</dbReference>
<keyword evidence="2" id="KW-0812">Transmembrane</keyword>
<evidence type="ECO:0000259" key="9">
    <source>
        <dbReference type="PROSITE" id="PS50268"/>
    </source>
</evidence>
<keyword evidence="6" id="KW-0472">Membrane</keyword>
<feature type="domain" description="Cadherin" evidence="9">
    <location>
        <begin position="159"/>
        <end position="253"/>
    </location>
</feature>
<dbReference type="InterPro" id="IPR015919">
    <property type="entry name" value="Cadherin-like_sf"/>
</dbReference>
<dbReference type="PROSITE" id="PS50268">
    <property type="entry name" value="CADHERIN_2"/>
    <property type="match status" value="2"/>
</dbReference>
<evidence type="ECO:0000256" key="4">
    <source>
        <dbReference type="ARBA" id="ARBA00022837"/>
    </source>
</evidence>
<evidence type="ECO:0000256" key="5">
    <source>
        <dbReference type="ARBA" id="ARBA00022989"/>
    </source>
</evidence>
<evidence type="ECO:0000256" key="2">
    <source>
        <dbReference type="ARBA" id="ARBA00022692"/>
    </source>
</evidence>
<dbReference type="GO" id="GO:0007156">
    <property type="term" value="P:homophilic cell adhesion via plasma membrane adhesion molecules"/>
    <property type="evidence" value="ECO:0007669"/>
    <property type="project" value="InterPro"/>
</dbReference>
<keyword evidence="11" id="KW-1185">Reference proteome</keyword>